<dbReference type="GO" id="GO:0004527">
    <property type="term" value="F:exonuclease activity"/>
    <property type="evidence" value="ECO:0007669"/>
    <property type="project" value="UniProtKB-KW"/>
</dbReference>
<evidence type="ECO:0000256" key="15">
    <source>
        <dbReference type="PROSITE-ProRule" id="PRU00560"/>
    </source>
</evidence>
<name>A0A8J7V5B2_9PROT</name>
<dbReference type="InterPro" id="IPR011604">
    <property type="entry name" value="PDDEXK-like_dom_sf"/>
</dbReference>
<keyword evidence="10" id="KW-0413">Isomerase</keyword>
<evidence type="ECO:0000256" key="5">
    <source>
        <dbReference type="ARBA" id="ARBA00022806"/>
    </source>
</evidence>
<dbReference type="InterPro" id="IPR014017">
    <property type="entry name" value="DNA_helicase_UvrD-like_C"/>
</dbReference>
<dbReference type="InterPro" id="IPR014016">
    <property type="entry name" value="UvrD-like_ATP-bd"/>
</dbReference>
<dbReference type="RefSeq" id="WP_210683284.1">
    <property type="nucleotide sequence ID" value="NZ_JAGMWN010000010.1"/>
</dbReference>
<dbReference type="SUPFAM" id="SSF52540">
    <property type="entry name" value="P-loop containing nucleoside triphosphate hydrolases"/>
    <property type="match status" value="1"/>
</dbReference>
<evidence type="ECO:0000313" key="20">
    <source>
        <dbReference type="Proteomes" id="UP000672602"/>
    </source>
</evidence>
<keyword evidence="7 15" id="KW-0067">ATP-binding</keyword>
<evidence type="ECO:0000256" key="7">
    <source>
        <dbReference type="ARBA" id="ARBA00022840"/>
    </source>
</evidence>
<protein>
    <recommendedName>
        <fullName evidence="12">DNA 3'-5' helicase</fullName>
        <ecNumber evidence="12">5.6.2.4</ecNumber>
    </recommendedName>
    <alternativeName>
        <fullName evidence="13">DNA 3'-5' helicase II</fullName>
    </alternativeName>
</protein>
<dbReference type="GO" id="GO:0043138">
    <property type="term" value="F:3'-5' DNA helicase activity"/>
    <property type="evidence" value="ECO:0007669"/>
    <property type="project" value="UniProtKB-EC"/>
</dbReference>
<organism evidence="19 20">
    <name type="scientific">Marivibrio halodurans</name>
    <dbReference type="NCBI Taxonomy" id="2039722"/>
    <lineage>
        <taxon>Bacteria</taxon>
        <taxon>Pseudomonadati</taxon>
        <taxon>Pseudomonadota</taxon>
        <taxon>Alphaproteobacteria</taxon>
        <taxon>Rhodospirillales</taxon>
        <taxon>Rhodospirillaceae</taxon>
        <taxon>Marivibrio</taxon>
    </lineage>
</organism>
<evidence type="ECO:0000256" key="2">
    <source>
        <dbReference type="ARBA" id="ARBA00022741"/>
    </source>
</evidence>
<dbReference type="GO" id="GO:0000725">
    <property type="term" value="P:recombinational repair"/>
    <property type="evidence" value="ECO:0007669"/>
    <property type="project" value="TreeGrafter"/>
</dbReference>
<evidence type="ECO:0000256" key="9">
    <source>
        <dbReference type="ARBA" id="ARBA00023204"/>
    </source>
</evidence>
<comment type="catalytic activity">
    <reaction evidence="14">
        <text>ATP + H2O = ADP + phosphate + H(+)</text>
        <dbReference type="Rhea" id="RHEA:13065"/>
        <dbReference type="ChEBI" id="CHEBI:15377"/>
        <dbReference type="ChEBI" id="CHEBI:15378"/>
        <dbReference type="ChEBI" id="CHEBI:30616"/>
        <dbReference type="ChEBI" id="CHEBI:43474"/>
        <dbReference type="ChEBI" id="CHEBI:456216"/>
        <dbReference type="EC" id="5.6.2.4"/>
    </reaction>
</comment>
<dbReference type="InterPro" id="IPR038726">
    <property type="entry name" value="PDDEXK_AddAB-type"/>
</dbReference>
<feature type="binding site" evidence="15">
    <location>
        <begin position="25"/>
        <end position="32"/>
    </location>
    <ligand>
        <name>ATP</name>
        <dbReference type="ChEBI" id="CHEBI:30616"/>
    </ligand>
</feature>
<evidence type="ECO:0000256" key="3">
    <source>
        <dbReference type="ARBA" id="ARBA00022763"/>
    </source>
</evidence>
<evidence type="ECO:0000256" key="10">
    <source>
        <dbReference type="ARBA" id="ARBA00023235"/>
    </source>
</evidence>
<dbReference type="InterPro" id="IPR027417">
    <property type="entry name" value="P-loop_NTPase"/>
</dbReference>
<dbReference type="GO" id="GO:0005524">
    <property type="term" value="F:ATP binding"/>
    <property type="evidence" value="ECO:0007669"/>
    <property type="project" value="UniProtKB-UniRule"/>
</dbReference>
<dbReference type="NCBIfam" id="TIGR02784">
    <property type="entry name" value="addA_alphas"/>
    <property type="match status" value="1"/>
</dbReference>
<evidence type="ECO:0000256" key="8">
    <source>
        <dbReference type="ARBA" id="ARBA00023125"/>
    </source>
</evidence>
<dbReference type="PROSITE" id="PS51217">
    <property type="entry name" value="UVRD_HELICASE_CTER"/>
    <property type="match status" value="1"/>
</dbReference>
<dbReference type="PANTHER" id="PTHR11070">
    <property type="entry name" value="UVRD / RECB / PCRA DNA HELICASE FAMILY MEMBER"/>
    <property type="match status" value="1"/>
</dbReference>
<dbReference type="GO" id="GO:0003677">
    <property type="term" value="F:DNA binding"/>
    <property type="evidence" value="ECO:0007669"/>
    <property type="project" value="UniProtKB-KW"/>
</dbReference>
<evidence type="ECO:0000256" key="6">
    <source>
        <dbReference type="ARBA" id="ARBA00022839"/>
    </source>
</evidence>
<dbReference type="AlphaFoldDB" id="A0A8J7V5B2"/>
<dbReference type="EMBL" id="JAGMWN010000010">
    <property type="protein sequence ID" value="MBP5858694.1"/>
    <property type="molecule type" value="Genomic_DNA"/>
</dbReference>
<keyword evidence="8" id="KW-0238">DNA-binding</keyword>
<dbReference type="EC" id="5.6.2.4" evidence="12"/>
<keyword evidence="20" id="KW-1185">Reference proteome</keyword>
<evidence type="ECO:0000256" key="1">
    <source>
        <dbReference type="ARBA" id="ARBA00022722"/>
    </source>
</evidence>
<evidence type="ECO:0000256" key="16">
    <source>
        <dbReference type="SAM" id="MobiDB-lite"/>
    </source>
</evidence>
<evidence type="ECO:0000259" key="18">
    <source>
        <dbReference type="PROSITE" id="PS51217"/>
    </source>
</evidence>
<accession>A0A8J7V5B2</accession>
<keyword evidence="3" id="KW-0227">DNA damage</keyword>
<dbReference type="Pfam" id="PF12705">
    <property type="entry name" value="PDDEXK_1"/>
    <property type="match status" value="1"/>
</dbReference>
<evidence type="ECO:0000256" key="13">
    <source>
        <dbReference type="ARBA" id="ARBA00034923"/>
    </source>
</evidence>
<evidence type="ECO:0000256" key="14">
    <source>
        <dbReference type="ARBA" id="ARBA00048988"/>
    </source>
</evidence>
<dbReference type="Gene3D" id="3.40.50.300">
    <property type="entry name" value="P-loop containing nucleotide triphosphate hydrolases"/>
    <property type="match status" value="4"/>
</dbReference>
<dbReference type="Gene3D" id="1.10.486.10">
    <property type="entry name" value="PCRA, domain 4"/>
    <property type="match status" value="1"/>
</dbReference>
<keyword evidence="2 15" id="KW-0547">Nucleotide-binding</keyword>
<dbReference type="Proteomes" id="UP000672602">
    <property type="component" value="Unassembled WGS sequence"/>
</dbReference>
<dbReference type="Gene3D" id="3.90.320.10">
    <property type="match status" value="1"/>
</dbReference>
<evidence type="ECO:0000256" key="4">
    <source>
        <dbReference type="ARBA" id="ARBA00022801"/>
    </source>
</evidence>
<evidence type="ECO:0000256" key="12">
    <source>
        <dbReference type="ARBA" id="ARBA00034808"/>
    </source>
</evidence>
<dbReference type="PROSITE" id="PS51198">
    <property type="entry name" value="UVRD_HELICASE_ATP_BIND"/>
    <property type="match status" value="1"/>
</dbReference>
<feature type="compositionally biased region" description="Pro residues" evidence="16">
    <location>
        <begin position="987"/>
        <end position="1001"/>
    </location>
</feature>
<dbReference type="Pfam" id="PF13361">
    <property type="entry name" value="UvrD_C"/>
    <property type="match status" value="1"/>
</dbReference>
<comment type="caution">
    <text evidence="19">The sequence shown here is derived from an EMBL/GenBank/DDBJ whole genome shotgun (WGS) entry which is preliminary data.</text>
</comment>
<keyword evidence="6" id="KW-0269">Exonuclease</keyword>
<gene>
    <name evidence="19" type="primary">addA</name>
    <name evidence="19" type="ORF">KAJ83_16865</name>
</gene>
<sequence>MTADLSPSAIQRGAADPMSSVWVEANAGSGKTKVLTDRVLALMVNGTPPEKILCITFTKAAAAEMANRLNRRLGEWTGLGDAALRAAIRDLDGGAVGPEKLARARRLFATVLDVPGGLKIQTVHSFCQSLLGRFPLEAGVSPRFEVMEEREAAELMRIARDTVLRAARGGGPIADALGAVTRRAQEDQFADLMRALSSERARLARALGPERDVEGAVARLADVLDVDPAGSEAAILEAACDDAAFDLMGLRGAAQRLLEDPQAKKTDQDTARLLLGWIAGGPESRVARFADHMERFLAKSKDYAPKEMKSLATKKMLEVYPDIEGILLGEQRRLQFVDQRLRRQATFEATAGLIRLGARILDAYDRAKAARARLDYDDLIVKARDLLAGDGAPPWVLFKLDGGLEHILIDEAQDTNPEQWEIVGALADEFFAGEGTAGAMPRTVFAVGDAKQSIYSFQRADPRAFQAMRHHFAARAREAGQGFRGVGFDFSFRSAEAVLRAVDATFAERPAADGVRGEDGIVRHRPQRAGHGGRVELWPLIGPGDAVEEEDAWSPPEASAIADSPGYRLAEGLAREIAGWIGAEPVPSLGRPARAGDIMVLVRHRTGFVDQLVRALKRRDVPVAGVDRMVLTEQIAVMDLLALGHFLLLPEDDLSLAAVLKSPLIGLDDDDLFRLAHARGKKSLWRRLREVAEEDPRLAEIRDWLAGHLADADRRPPFELYHDVLTRPAPAPVGPEGETVPGRRAMIARLGTEAEDPLDEFLSLALGHERSGPASLQGFLAWFARGKAEIKRDLETGQRDEVRILTVHGAKGLEAPIVVLPDSVSKPRGGQGPALRWMTVPPRPGARAGAYDAESRVLPLWTPKARYQEEHAADLKLDEDAARAQEYRRLLYVAMTRAADRLIVCGHHGATAPAEDCWYRLVQAGLERLADESILTREENWTVAADSPVAWSGERLILERPQREEVAAPEAADAARAVAAVPDWIDAPPPAEPSPPRPLAPSRPRDADPPVRSPRGSTANAVGFLSVRRGRLVHRLLQTLPDLPAGTRAEACRRFLARPSHGLSEAEVDALTAEVMGVIDAPDLAPLFAPGSRAEAPLVGLGPIDAEGGRAVVTGQVDRLAVTPAGIFVADYKTLRPPPVDPADAPIAYLRQMAHYRALLREIYPGRPIACALVWTDGPRLALLPDGLLDSVL</sequence>
<reference evidence="19" key="1">
    <citation type="submission" date="2021-04" db="EMBL/GenBank/DDBJ databases">
        <authorList>
            <person name="Zhang D.-C."/>
        </authorList>
    </citation>
    <scope>NUCLEOTIDE SEQUENCE</scope>
    <source>
        <strain evidence="19">CGMCC 1.15697</strain>
    </source>
</reference>
<dbReference type="GO" id="GO:0033202">
    <property type="term" value="C:DNA helicase complex"/>
    <property type="evidence" value="ECO:0007669"/>
    <property type="project" value="TreeGrafter"/>
</dbReference>
<keyword evidence="9" id="KW-0234">DNA repair</keyword>
<feature type="domain" description="UvrD-like helicase ATP-binding" evidence="17">
    <location>
        <begin position="4"/>
        <end position="495"/>
    </location>
</feature>
<feature type="region of interest" description="Disordered" evidence="16">
    <location>
        <begin position="984"/>
        <end position="1020"/>
    </location>
</feature>
<dbReference type="Pfam" id="PF00580">
    <property type="entry name" value="UvrD-helicase"/>
    <property type="match status" value="1"/>
</dbReference>
<evidence type="ECO:0000313" key="19">
    <source>
        <dbReference type="EMBL" id="MBP5858694.1"/>
    </source>
</evidence>
<dbReference type="InterPro" id="IPR014151">
    <property type="entry name" value="DNA_helicase_AddA"/>
</dbReference>
<feature type="domain" description="UvrD-like helicase C-terminal" evidence="18">
    <location>
        <begin position="516"/>
        <end position="812"/>
    </location>
</feature>
<keyword evidence="4 15" id="KW-0378">Hydrolase</keyword>
<dbReference type="GO" id="GO:0005829">
    <property type="term" value="C:cytosol"/>
    <property type="evidence" value="ECO:0007669"/>
    <property type="project" value="TreeGrafter"/>
</dbReference>
<proteinExistence type="predicted"/>
<evidence type="ECO:0000256" key="11">
    <source>
        <dbReference type="ARBA" id="ARBA00034617"/>
    </source>
</evidence>
<keyword evidence="1" id="KW-0540">Nuclease</keyword>
<keyword evidence="5 15" id="KW-0347">Helicase</keyword>
<evidence type="ECO:0000259" key="17">
    <source>
        <dbReference type="PROSITE" id="PS51198"/>
    </source>
</evidence>
<dbReference type="InterPro" id="IPR000212">
    <property type="entry name" value="DNA_helicase_UvrD/REP"/>
</dbReference>
<comment type="catalytic activity">
    <reaction evidence="11">
        <text>Couples ATP hydrolysis with the unwinding of duplex DNA by translocating in the 3'-5' direction.</text>
        <dbReference type="EC" id="5.6.2.4"/>
    </reaction>
</comment>
<dbReference type="PANTHER" id="PTHR11070:SF2">
    <property type="entry name" value="ATP-DEPENDENT DNA HELICASE SRS2"/>
    <property type="match status" value="1"/>
</dbReference>